<protein>
    <submittedName>
        <fullName evidence="2">Uncharacterized protein</fullName>
    </submittedName>
</protein>
<keyword evidence="3" id="KW-1185">Reference proteome</keyword>
<evidence type="ECO:0000313" key="3">
    <source>
        <dbReference type="Proteomes" id="UP000322080"/>
    </source>
</evidence>
<feature type="signal peptide" evidence="1">
    <location>
        <begin position="1"/>
        <end position="20"/>
    </location>
</feature>
<gene>
    <name evidence="2" type="ORF">FVF75_09895</name>
</gene>
<evidence type="ECO:0000313" key="2">
    <source>
        <dbReference type="EMBL" id="TYB81410.1"/>
    </source>
</evidence>
<dbReference type="Proteomes" id="UP000322080">
    <property type="component" value="Unassembled WGS sequence"/>
</dbReference>
<feature type="chain" id="PRO_5022936779" evidence="1">
    <location>
        <begin position="21"/>
        <end position="240"/>
    </location>
</feature>
<dbReference type="AlphaFoldDB" id="A0A5D0RII1"/>
<name>A0A5D0RII1_9RHOB</name>
<proteinExistence type="predicted"/>
<evidence type="ECO:0000256" key="1">
    <source>
        <dbReference type="SAM" id="SignalP"/>
    </source>
</evidence>
<organism evidence="2 3">
    <name type="scientific">Maritimibacter fusiformis</name>
    <dbReference type="NCBI Taxonomy" id="2603819"/>
    <lineage>
        <taxon>Bacteria</taxon>
        <taxon>Pseudomonadati</taxon>
        <taxon>Pseudomonadota</taxon>
        <taxon>Alphaproteobacteria</taxon>
        <taxon>Rhodobacterales</taxon>
        <taxon>Roseobacteraceae</taxon>
        <taxon>Maritimibacter</taxon>
    </lineage>
</organism>
<accession>A0A5D0RII1</accession>
<comment type="caution">
    <text evidence="2">The sequence shown here is derived from an EMBL/GenBank/DDBJ whole genome shotgun (WGS) entry which is preliminary data.</text>
</comment>
<dbReference type="EMBL" id="VSIY01000006">
    <property type="protein sequence ID" value="TYB81410.1"/>
    <property type="molecule type" value="Genomic_DNA"/>
</dbReference>
<sequence length="240" mass="25881">MIKSILAAAAVMFTVGTAQAQTFEGATARFEFLHYDDGAGFTLSQVNAGADAAFRFSSGFGVQVGVNGMTEVASSDPFLTFQTIGGVAVHNFYDVSGTTRLGALVAYDTFNGGDWFLGAEATYVSGPWRLEARGGHYFSSVEPAWLLEASGSYAVSDRFRLRGYLRNIDYGAGFGYYRLAGVGASVAVTDQISFYGDYALMWNDFGKPPVYRGSVISAGLTFRLDGAGDSDRMFTYKPYY</sequence>
<reference evidence="2 3" key="1">
    <citation type="submission" date="2019-08" db="EMBL/GenBank/DDBJ databases">
        <title>Identification of a novel species of the genus Boseongicola.</title>
        <authorList>
            <person name="Zhang X.-Q."/>
        </authorList>
    </citation>
    <scope>NUCLEOTIDE SEQUENCE [LARGE SCALE GENOMIC DNA]</scope>
    <source>
        <strain evidence="2 3">HY14</strain>
    </source>
</reference>
<keyword evidence="1" id="KW-0732">Signal</keyword>